<dbReference type="EMBL" id="JALBCA010000081">
    <property type="protein sequence ID" value="KAI2383953.1"/>
    <property type="molecule type" value="Genomic_DNA"/>
</dbReference>
<protein>
    <submittedName>
        <fullName evidence="1">Uncharacterized protein</fullName>
    </submittedName>
</protein>
<accession>A0ACB8US16</accession>
<evidence type="ECO:0000313" key="1">
    <source>
        <dbReference type="EMBL" id="KAI2383953.1"/>
    </source>
</evidence>
<comment type="caution">
    <text evidence="1">The sequence shown here is derived from an EMBL/GenBank/DDBJ whole genome shotgun (WGS) entry which is preliminary data.</text>
</comment>
<gene>
    <name evidence="1" type="ORF">LOY88_004950</name>
</gene>
<reference evidence="1" key="1">
    <citation type="journal article" date="2022" name="bioRxiv">
        <title>Population genetic analysis of Ophidiomyces ophidiicola, the causative agent of snake fungal disease, indicates recent introductions to the USA.</title>
        <authorList>
            <person name="Ladner J.T."/>
            <person name="Palmer J.M."/>
            <person name="Ettinger C.L."/>
            <person name="Stajich J.E."/>
            <person name="Farrell T.M."/>
            <person name="Glorioso B.M."/>
            <person name="Lawson B."/>
            <person name="Price S.J."/>
            <person name="Stengle A.G."/>
            <person name="Grear D.A."/>
            <person name="Lorch J.M."/>
        </authorList>
    </citation>
    <scope>NUCLEOTIDE SEQUENCE</scope>
    <source>
        <strain evidence="1">NWHC 24266-5</strain>
    </source>
</reference>
<organism evidence="1">
    <name type="scientific">Ophidiomyces ophidiicola</name>
    <dbReference type="NCBI Taxonomy" id="1387563"/>
    <lineage>
        <taxon>Eukaryota</taxon>
        <taxon>Fungi</taxon>
        <taxon>Dikarya</taxon>
        <taxon>Ascomycota</taxon>
        <taxon>Pezizomycotina</taxon>
        <taxon>Eurotiomycetes</taxon>
        <taxon>Eurotiomycetidae</taxon>
        <taxon>Onygenales</taxon>
        <taxon>Onygenaceae</taxon>
        <taxon>Ophidiomyces</taxon>
    </lineage>
</organism>
<proteinExistence type="predicted"/>
<sequence length="380" mass="42007">MEAVKGPGRMTSLSENNHQPWLWFAHMFALIFVFLAAVIRARIKRRHYGLEDTVLLISHILYLAYWIVLLVAILSSLGKSGEISSRVNIAKVSRLIFASRIVLTLVLCTVKLSSVLLIYNIFIKSVDPSCVSLYVIIGFIAAQGVVGPITISAGCSLDWIPLAGDKSACSNIVPRWIIFTTFETMLECAPVFRVVSQVLNLQVVTKTKVFVIAAFLTRLIVLVPAWIHLVCYRRFLQHGSDNIGIVSTIISEELWASVALVSTSIPVLMRVAKKFSVSREIGETTARGSRSNKSRATKKTPNPSFEMASANGHGNWQPHKNQEASYRHRDNYSVAVLPRKLAPESITSTSESQVGILREIQVEISSLHIAKSGPRSPTVL</sequence>
<name>A0ACB8US16_9EURO</name>